<reference evidence="2" key="1">
    <citation type="journal article" date="2019" name="Int. J. Syst. Evol. Microbiol.">
        <title>The Global Catalogue of Microorganisms (GCM) 10K type strain sequencing project: providing services to taxonomists for standard genome sequencing and annotation.</title>
        <authorList>
            <consortium name="The Broad Institute Genomics Platform"/>
            <consortium name="The Broad Institute Genome Sequencing Center for Infectious Disease"/>
            <person name="Wu L."/>
            <person name="Ma J."/>
        </authorList>
    </citation>
    <scope>NUCLEOTIDE SEQUENCE [LARGE SCALE GENOMIC DNA]</scope>
    <source>
        <strain evidence="2">NBRC 12467</strain>
    </source>
</reference>
<dbReference type="EMBL" id="BSNZ01000015">
    <property type="protein sequence ID" value="GLQ85436.1"/>
    <property type="molecule type" value="Genomic_DNA"/>
</dbReference>
<dbReference type="Proteomes" id="UP001156708">
    <property type="component" value="Unassembled WGS sequence"/>
</dbReference>
<evidence type="ECO:0008006" key="3">
    <source>
        <dbReference type="Google" id="ProtNLM"/>
    </source>
</evidence>
<evidence type="ECO:0000313" key="2">
    <source>
        <dbReference type="Proteomes" id="UP001156708"/>
    </source>
</evidence>
<name>A0AA37SIM4_9PROT</name>
<sequence length="61" mass="6622">MALKGQRVGIVDTWDPVRDGTDAQFEVRAFVGDGQVFVEKVSDDIWIGGNVVTRISGTITV</sequence>
<gene>
    <name evidence="1" type="ORF">GCM10007872_23450</name>
</gene>
<proteinExistence type="predicted"/>
<protein>
    <recommendedName>
        <fullName evidence="3">PhzF family phenazine biosynthesis protein</fullName>
    </recommendedName>
</protein>
<comment type="caution">
    <text evidence="1">The sequence shown here is derived from an EMBL/GenBank/DDBJ whole genome shotgun (WGS) entry which is preliminary data.</text>
</comment>
<dbReference type="AlphaFoldDB" id="A0AA37SIM4"/>
<evidence type="ECO:0000313" key="1">
    <source>
        <dbReference type="EMBL" id="GLQ85436.1"/>
    </source>
</evidence>
<organism evidence="1 2">
    <name type="scientific">Gluconobacter sphaericus NBRC 12467</name>
    <dbReference type="NCBI Taxonomy" id="1307951"/>
    <lineage>
        <taxon>Bacteria</taxon>
        <taxon>Pseudomonadati</taxon>
        <taxon>Pseudomonadota</taxon>
        <taxon>Alphaproteobacteria</taxon>
        <taxon>Acetobacterales</taxon>
        <taxon>Acetobacteraceae</taxon>
        <taxon>Gluconobacter</taxon>
    </lineage>
</organism>
<keyword evidence="2" id="KW-1185">Reference proteome</keyword>
<accession>A0AA37SIM4</accession>